<evidence type="ECO:0000313" key="3">
    <source>
        <dbReference type="EMBL" id="KZS00205.1"/>
    </source>
</evidence>
<feature type="compositionally biased region" description="Basic and acidic residues" evidence="1">
    <location>
        <begin position="8"/>
        <end position="19"/>
    </location>
</feature>
<proteinExistence type="predicted"/>
<evidence type="ECO:0000259" key="2">
    <source>
        <dbReference type="Pfam" id="PF05699"/>
    </source>
</evidence>
<reference evidence="3 4" key="1">
    <citation type="submission" date="2016-03" db="EMBL/GenBank/DDBJ databases">
        <title>EvidentialGene: Evidence-directed Construction of Genes on Genomes.</title>
        <authorList>
            <person name="Gilbert D.G."/>
            <person name="Choi J.-H."/>
            <person name="Mockaitis K."/>
            <person name="Colbourne J."/>
            <person name="Pfrender M."/>
        </authorList>
    </citation>
    <scope>NUCLEOTIDE SEQUENCE [LARGE SCALE GENOMIC DNA]</scope>
    <source>
        <strain evidence="3 4">Xinb3</strain>
        <tissue evidence="3">Complete organism</tissue>
    </source>
</reference>
<evidence type="ECO:0000256" key="1">
    <source>
        <dbReference type="SAM" id="MobiDB-lite"/>
    </source>
</evidence>
<feature type="region of interest" description="Disordered" evidence="1">
    <location>
        <begin position="1"/>
        <end position="34"/>
    </location>
</feature>
<feature type="compositionally biased region" description="Acidic residues" evidence="1">
    <location>
        <begin position="20"/>
        <end position="34"/>
    </location>
</feature>
<feature type="region of interest" description="Disordered" evidence="1">
    <location>
        <begin position="312"/>
        <end position="339"/>
    </location>
</feature>
<dbReference type="STRING" id="35525.A0A168EMR1"/>
<dbReference type="AlphaFoldDB" id="A0A168EMR1"/>
<feature type="domain" description="HAT C-terminal dimerisation" evidence="2">
    <location>
        <begin position="373"/>
        <end position="427"/>
    </location>
</feature>
<dbReference type="PANTHER" id="PTHR47501">
    <property type="entry name" value="TRANSPOSASE-RELATED"/>
    <property type="match status" value="1"/>
</dbReference>
<dbReference type="InterPro" id="IPR012337">
    <property type="entry name" value="RNaseH-like_sf"/>
</dbReference>
<evidence type="ECO:0000313" key="4">
    <source>
        <dbReference type="Proteomes" id="UP000076858"/>
    </source>
</evidence>
<dbReference type="PANTHER" id="PTHR47501:SF5">
    <property type="entry name" value="HAT C-TERMINAL DIMERISATION DOMAIN-CONTAINING PROTEIN"/>
    <property type="match status" value="1"/>
</dbReference>
<keyword evidence="4" id="KW-1185">Reference proteome</keyword>
<protein>
    <recommendedName>
        <fullName evidence="2">HAT C-terminal dimerisation domain-containing protein</fullName>
    </recommendedName>
</protein>
<accession>A0A168EMR1</accession>
<name>A0A168EMR1_9CRUS</name>
<dbReference type="Pfam" id="PF05699">
    <property type="entry name" value="Dimer_Tnp_hAT"/>
    <property type="match status" value="1"/>
</dbReference>
<dbReference type="Proteomes" id="UP000076858">
    <property type="component" value="Unassembled WGS sequence"/>
</dbReference>
<dbReference type="GO" id="GO:0046983">
    <property type="term" value="F:protein dimerization activity"/>
    <property type="evidence" value="ECO:0007669"/>
    <property type="project" value="InterPro"/>
</dbReference>
<comment type="caution">
    <text evidence="3">The sequence shown here is derived from an EMBL/GenBank/DDBJ whole genome shotgun (WGS) entry which is preliminary data.</text>
</comment>
<dbReference type="InterPro" id="IPR008906">
    <property type="entry name" value="HATC_C_dom"/>
</dbReference>
<dbReference type="OrthoDB" id="6382074at2759"/>
<gene>
    <name evidence="3" type="ORF">APZ42_003597</name>
</gene>
<dbReference type="SUPFAM" id="SSF53098">
    <property type="entry name" value="Ribonuclease H-like"/>
    <property type="match status" value="1"/>
</dbReference>
<organism evidence="3 4">
    <name type="scientific">Daphnia magna</name>
    <dbReference type="NCBI Taxonomy" id="35525"/>
    <lineage>
        <taxon>Eukaryota</taxon>
        <taxon>Metazoa</taxon>
        <taxon>Ecdysozoa</taxon>
        <taxon>Arthropoda</taxon>
        <taxon>Crustacea</taxon>
        <taxon>Branchiopoda</taxon>
        <taxon>Diplostraca</taxon>
        <taxon>Cladocera</taxon>
        <taxon>Anomopoda</taxon>
        <taxon>Daphniidae</taxon>
        <taxon>Daphnia</taxon>
    </lineage>
</organism>
<dbReference type="EMBL" id="LRGB01011280">
    <property type="protein sequence ID" value="KZS00205.1"/>
    <property type="molecule type" value="Genomic_DNA"/>
</dbReference>
<sequence length="431" mass="50201">MFSSVTPQDKDNFSRRSDGDEYEEDEFNDEEDDEEDVVYIEIGEILNHGQNQLQMECDEEHEQNISIRKENIGEDDVDSDNEESQIRLPRHFRCTCHTINLIATTDVKNIVNQRFSKLKKQLDAKLSSIWNRQSRSSLASDHIKKIMGELFVIHNATRWNSYYDALRKVQHFVTHKFEELQMVFDHFKVKRMTTAEMDFLKEFIKVMKPISDALDVFQSELKMSVGCVLPVLTLLKEKLIGFQEDRSFTHCVPLITCLIDGVERRFCKLFDDDFMRLAAISDPHFKLTWSPEEKKAYDTDLLKREVKRRGNATLDRTQSSHDEGSCSDFSPPKGKKPKRNRFLEGLKKRASTDVSEVERYFNDGVGGSLEDLHRFPTIKQIFLEYNSTLPSSAACERLFSTAGLIFVPKRTNLKDSTFDKLVFLKKNREFQ</sequence>